<sequence>MEIIIDIPEKKAPFVLELLKSLKFLKIRQPEPQASFVDFRNEWAELSGRLPQTDPDITEEEILAEIKAVRAARSTKK</sequence>
<evidence type="ECO:0000313" key="1">
    <source>
        <dbReference type="EMBL" id="PSL19854.1"/>
    </source>
</evidence>
<dbReference type="EMBL" id="PYAS01000025">
    <property type="protein sequence ID" value="PSL19854.1"/>
    <property type="molecule type" value="Genomic_DNA"/>
</dbReference>
<accession>A0A2P8FDR4</accession>
<name>A0A2P8FDR4_9BACT</name>
<keyword evidence="2" id="KW-1185">Reference proteome</keyword>
<dbReference type="RefSeq" id="WP_106599463.1">
    <property type="nucleotide sequence ID" value="NZ_PYAS01000025.1"/>
</dbReference>
<gene>
    <name evidence="1" type="ORF">CLV60_12526</name>
</gene>
<evidence type="ECO:0000313" key="2">
    <source>
        <dbReference type="Proteomes" id="UP000241964"/>
    </source>
</evidence>
<proteinExistence type="predicted"/>
<organism evidence="1 2">
    <name type="scientific">Dyadobacter jiangsuensis</name>
    <dbReference type="NCBI Taxonomy" id="1591085"/>
    <lineage>
        <taxon>Bacteria</taxon>
        <taxon>Pseudomonadati</taxon>
        <taxon>Bacteroidota</taxon>
        <taxon>Cytophagia</taxon>
        <taxon>Cytophagales</taxon>
        <taxon>Spirosomataceae</taxon>
        <taxon>Dyadobacter</taxon>
    </lineage>
</organism>
<protein>
    <submittedName>
        <fullName evidence="1">Uncharacterized protein</fullName>
    </submittedName>
</protein>
<dbReference type="AlphaFoldDB" id="A0A2P8FDR4"/>
<comment type="caution">
    <text evidence="1">The sequence shown here is derived from an EMBL/GenBank/DDBJ whole genome shotgun (WGS) entry which is preliminary data.</text>
</comment>
<reference evidence="1 2" key="1">
    <citation type="submission" date="2018-03" db="EMBL/GenBank/DDBJ databases">
        <title>Genomic Encyclopedia of Archaeal and Bacterial Type Strains, Phase II (KMG-II): from individual species to whole genera.</title>
        <authorList>
            <person name="Goeker M."/>
        </authorList>
    </citation>
    <scope>NUCLEOTIDE SEQUENCE [LARGE SCALE GENOMIC DNA]</scope>
    <source>
        <strain evidence="1 2">DSM 29057</strain>
    </source>
</reference>
<dbReference type="Proteomes" id="UP000241964">
    <property type="component" value="Unassembled WGS sequence"/>
</dbReference>
<dbReference type="OrthoDB" id="886875at2"/>